<dbReference type="EMBL" id="BASG01000047">
    <property type="protein sequence ID" value="GAD14999.1"/>
    <property type="molecule type" value="Genomic_DNA"/>
</dbReference>
<sequence>MRERTSETNFILFGLFKIFILHPPFYNYPLCLNETQKQKQVPSGNLLQYYYK</sequence>
<accession>U2Y6J0</accession>
<organism evidence="1 2">
    <name type="scientific">Geobacillus kaustophilus GBlys</name>
    <dbReference type="NCBI Taxonomy" id="1337888"/>
    <lineage>
        <taxon>Bacteria</taxon>
        <taxon>Bacillati</taxon>
        <taxon>Bacillota</taxon>
        <taxon>Bacilli</taxon>
        <taxon>Bacillales</taxon>
        <taxon>Anoxybacillaceae</taxon>
        <taxon>Geobacillus</taxon>
        <taxon>Geobacillus thermoleovorans group</taxon>
    </lineage>
</organism>
<name>U2Y6J0_GEOKU</name>
<reference evidence="2" key="1">
    <citation type="journal article" date="2013" name="Genome">
        <title>Draft Genome Sequence of Geobacillus kaustophilus GBlys, a Lysogenic Strain with Bacteriophage phiOH2.</title>
        <authorList>
            <person name="Doi K."/>
            <person name="Mori K."/>
            <person name="Martono H."/>
            <person name="Nagayoshi Y."/>
            <person name="Fujino Y."/>
            <person name="Tashiro K."/>
            <person name="Kuhara S."/>
            <person name="Ohshima T."/>
        </authorList>
    </citation>
    <scope>NUCLEOTIDE SEQUENCE [LARGE SCALE GENOMIC DNA]</scope>
    <source>
        <strain evidence="2">GBlys</strain>
    </source>
</reference>
<evidence type="ECO:0000313" key="2">
    <source>
        <dbReference type="Proteomes" id="UP000016424"/>
    </source>
</evidence>
<evidence type="ECO:0000313" key="1">
    <source>
        <dbReference type="EMBL" id="GAD14999.1"/>
    </source>
</evidence>
<gene>
    <name evidence="1" type="ORF">GBL_3216</name>
</gene>
<comment type="caution">
    <text evidence="1">The sequence shown here is derived from an EMBL/GenBank/DDBJ whole genome shotgun (WGS) entry which is preliminary data.</text>
</comment>
<dbReference type="AlphaFoldDB" id="U2Y6J0"/>
<proteinExistence type="predicted"/>
<protein>
    <submittedName>
        <fullName evidence="1">Uncharacterized protein</fullName>
    </submittedName>
</protein>
<dbReference type="Proteomes" id="UP000016424">
    <property type="component" value="Unassembled WGS sequence"/>
</dbReference>